<dbReference type="Proteomes" id="UP001595989">
    <property type="component" value="Unassembled WGS sequence"/>
</dbReference>
<gene>
    <name evidence="2" type="ORF">ACFO3D_05315</name>
</gene>
<dbReference type="InterPro" id="IPR025028">
    <property type="entry name" value="DUF3951"/>
</dbReference>
<reference evidence="3" key="1">
    <citation type="journal article" date="2019" name="Int. J. Syst. Evol. Microbiol.">
        <title>The Global Catalogue of Microorganisms (GCM) 10K type strain sequencing project: providing services to taxonomists for standard genome sequencing and annotation.</title>
        <authorList>
            <consortium name="The Broad Institute Genomics Platform"/>
            <consortium name="The Broad Institute Genome Sequencing Center for Infectious Disease"/>
            <person name="Wu L."/>
            <person name="Ma J."/>
        </authorList>
    </citation>
    <scope>NUCLEOTIDE SEQUENCE [LARGE SCALE GENOMIC DNA]</scope>
    <source>
        <strain evidence="3">CGMCC 4.7426</strain>
    </source>
</reference>
<protein>
    <submittedName>
        <fullName evidence="2">DUF3951 domain-containing protein</fullName>
    </submittedName>
</protein>
<keyword evidence="1" id="KW-1133">Transmembrane helix</keyword>
<sequence length="70" mass="8043">MGLVYILFIVLIVGLVCFRIFKKKSISSNSYTPYDDITMGVKDGVNRGTPIHDTKHTIKYEERVEDDQSF</sequence>
<dbReference type="Pfam" id="PF13131">
    <property type="entry name" value="DUF3951"/>
    <property type="match status" value="1"/>
</dbReference>
<feature type="transmembrane region" description="Helical" evidence="1">
    <location>
        <begin position="6"/>
        <end position="21"/>
    </location>
</feature>
<keyword evidence="3" id="KW-1185">Reference proteome</keyword>
<keyword evidence="1" id="KW-0812">Transmembrane</keyword>
<proteinExistence type="predicted"/>
<evidence type="ECO:0000313" key="3">
    <source>
        <dbReference type="Proteomes" id="UP001595989"/>
    </source>
</evidence>
<organism evidence="2 3">
    <name type="scientific">Virgibacillus kekensis</name>
    <dbReference type="NCBI Taxonomy" id="202261"/>
    <lineage>
        <taxon>Bacteria</taxon>
        <taxon>Bacillati</taxon>
        <taxon>Bacillota</taxon>
        <taxon>Bacilli</taxon>
        <taxon>Bacillales</taxon>
        <taxon>Bacillaceae</taxon>
        <taxon>Virgibacillus</taxon>
    </lineage>
</organism>
<keyword evidence="1" id="KW-0472">Membrane</keyword>
<dbReference type="RefSeq" id="WP_390293606.1">
    <property type="nucleotide sequence ID" value="NZ_JBHSFU010000004.1"/>
</dbReference>
<evidence type="ECO:0000313" key="2">
    <source>
        <dbReference type="EMBL" id="MFC4557626.1"/>
    </source>
</evidence>
<dbReference type="EMBL" id="JBHSFU010000004">
    <property type="protein sequence ID" value="MFC4557626.1"/>
    <property type="molecule type" value="Genomic_DNA"/>
</dbReference>
<evidence type="ECO:0000256" key="1">
    <source>
        <dbReference type="SAM" id="Phobius"/>
    </source>
</evidence>
<comment type="caution">
    <text evidence="2">The sequence shown here is derived from an EMBL/GenBank/DDBJ whole genome shotgun (WGS) entry which is preliminary data.</text>
</comment>
<accession>A0ABV9DFS0</accession>
<name>A0ABV9DFS0_9BACI</name>